<dbReference type="EMBL" id="UGIX01000008">
    <property type="protein sequence ID" value="STQ83223.1"/>
    <property type="molecule type" value="Genomic_DNA"/>
</dbReference>
<feature type="transmembrane region" description="Helical" evidence="1">
    <location>
        <begin position="109"/>
        <end position="129"/>
    </location>
</feature>
<name>A0AAX2KWQ2_ENTFL</name>
<dbReference type="Proteomes" id="UP000254396">
    <property type="component" value="Unassembled WGS sequence"/>
</dbReference>
<organism evidence="2 3">
    <name type="scientific">Enterococcus faecalis</name>
    <name type="common">Streptococcus faecalis</name>
    <dbReference type="NCBI Taxonomy" id="1351"/>
    <lineage>
        <taxon>Bacteria</taxon>
        <taxon>Bacillati</taxon>
        <taxon>Bacillota</taxon>
        <taxon>Bacilli</taxon>
        <taxon>Lactobacillales</taxon>
        <taxon>Enterococcaceae</taxon>
        <taxon>Enterococcus</taxon>
    </lineage>
</organism>
<accession>A0AAX2KWQ2</accession>
<feature type="transmembrane region" description="Helical" evidence="1">
    <location>
        <begin position="36"/>
        <end position="52"/>
    </location>
</feature>
<proteinExistence type="predicted"/>
<keyword evidence="1" id="KW-0812">Transmembrane</keyword>
<comment type="caution">
    <text evidence="2">The sequence shown here is derived from an EMBL/GenBank/DDBJ whole genome shotgun (WGS) entry which is preliminary data.</text>
</comment>
<evidence type="ECO:0000313" key="2">
    <source>
        <dbReference type="EMBL" id="STQ83223.1"/>
    </source>
</evidence>
<dbReference type="PANTHER" id="PTHR33451:SF6">
    <property type="entry name" value="NA(+)_H(+) ANTIPORTER NHAC"/>
    <property type="match status" value="1"/>
</dbReference>
<feature type="transmembrane region" description="Helical" evidence="1">
    <location>
        <begin position="6"/>
        <end position="29"/>
    </location>
</feature>
<keyword evidence="1" id="KW-0472">Membrane</keyword>
<keyword evidence="1" id="KW-1133">Transmembrane helix</keyword>
<dbReference type="PANTHER" id="PTHR33451">
    <property type="entry name" value="MALATE-2H(+)/NA(+)-LACTATE ANTIPORTER"/>
    <property type="match status" value="1"/>
</dbReference>
<protein>
    <submittedName>
        <fullName evidence="2">Sodium/proton antiporter</fullName>
    </submittedName>
</protein>
<reference evidence="2 3" key="1">
    <citation type="submission" date="2018-06" db="EMBL/GenBank/DDBJ databases">
        <authorList>
            <consortium name="Pathogen Informatics"/>
            <person name="Doyle S."/>
        </authorList>
    </citation>
    <scope>NUCLEOTIDE SEQUENCE [LARGE SCALE GENOMIC DNA]</scope>
    <source>
        <strain evidence="2 3">NCTC13379</strain>
    </source>
</reference>
<evidence type="ECO:0000256" key="1">
    <source>
        <dbReference type="SAM" id="Phobius"/>
    </source>
</evidence>
<sequence>MKSTKPTVSFAESLGILIALLAILGYLIIGQKLTPHIPILFVFMLLLLYGKWKGFSWDEIHEGIVEGIKPGIIPIIIFLLIGVLVATWILSGTIPTIMVYGFKIISVKFFLPTVFVVCALVGVTVGSSFTTVSTMGLPF</sequence>
<dbReference type="AlphaFoldDB" id="A0AAX2KWQ2"/>
<evidence type="ECO:0000313" key="3">
    <source>
        <dbReference type="Proteomes" id="UP000254396"/>
    </source>
</evidence>
<dbReference type="InterPro" id="IPR052180">
    <property type="entry name" value="NhaC_Na-H+_Antiporter"/>
</dbReference>
<feature type="transmembrane region" description="Helical" evidence="1">
    <location>
        <begin position="72"/>
        <end position="102"/>
    </location>
</feature>
<gene>
    <name evidence="2" type="primary">nhaC_3</name>
    <name evidence="2" type="ORF">NCTC13379_03671</name>
</gene>